<dbReference type="Gene3D" id="3.40.630.30">
    <property type="match status" value="1"/>
</dbReference>
<evidence type="ECO:0000313" key="3">
    <source>
        <dbReference type="Proteomes" id="UP000193933"/>
    </source>
</evidence>
<dbReference type="GO" id="GO:1990189">
    <property type="term" value="F:protein N-terminal-serine acetyltransferase activity"/>
    <property type="evidence" value="ECO:0007669"/>
    <property type="project" value="TreeGrafter"/>
</dbReference>
<gene>
    <name evidence="2" type="ORF">HA41_12300</name>
</gene>
<reference evidence="2 3" key="1">
    <citation type="journal article" date="2017" name="Antonie Van Leeuwenhoek">
        <title>Phylogenomic resolution of the bacterial genus Pantoea and its relationship with Erwinia and Tatumella.</title>
        <authorList>
            <person name="Palmer M."/>
            <person name="Steenkamp E.T."/>
            <person name="Coetzee M.P."/>
            <person name="Chan W.Y."/>
            <person name="van Zyl E."/>
            <person name="De Maayer P."/>
            <person name="Coutinho T.A."/>
            <person name="Blom J."/>
            <person name="Smits T.H."/>
            <person name="Duffy B."/>
            <person name="Venter S.N."/>
        </authorList>
    </citation>
    <scope>NUCLEOTIDE SEQUENCE [LARGE SCALE GENOMIC DNA]</scope>
    <source>
        <strain evidence="2 3">LMG 24534</strain>
    </source>
</reference>
<dbReference type="GO" id="GO:0005737">
    <property type="term" value="C:cytoplasm"/>
    <property type="evidence" value="ECO:0007669"/>
    <property type="project" value="TreeGrafter"/>
</dbReference>
<comment type="caution">
    <text evidence="2">The sequence shown here is derived from an EMBL/GenBank/DDBJ whole genome shotgun (WGS) entry which is preliminary data.</text>
</comment>
<protein>
    <submittedName>
        <fullName evidence="2">Ribosomal-protein-serine acetyltransferase</fullName>
    </submittedName>
</protein>
<dbReference type="PANTHER" id="PTHR43441">
    <property type="entry name" value="RIBOSOMAL-PROTEIN-SERINE ACETYLTRANSFERASE"/>
    <property type="match status" value="1"/>
</dbReference>
<feature type="domain" description="N-acetyltransferase" evidence="1">
    <location>
        <begin position="8"/>
        <end position="176"/>
    </location>
</feature>
<dbReference type="InterPro" id="IPR000182">
    <property type="entry name" value="GNAT_dom"/>
</dbReference>
<keyword evidence="3" id="KW-1185">Reference proteome</keyword>
<dbReference type="EMBL" id="MLFN01000034">
    <property type="protein sequence ID" value="ORM52255.1"/>
    <property type="molecule type" value="Genomic_DNA"/>
</dbReference>
<dbReference type="PROSITE" id="PS51186">
    <property type="entry name" value="GNAT"/>
    <property type="match status" value="1"/>
</dbReference>
<dbReference type="InterPro" id="IPR016181">
    <property type="entry name" value="Acyl_CoA_acyltransferase"/>
</dbReference>
<proteinExistence type="predicted"/>
<accession>A0A1X1BUX5</accession>
<sequence length="185" mass="20417">MTQTCANLRLRPFTLNDIAAFTEAVNASLESLLPWMVWAHADYQPHEAESWIRFTHWQRLKGEAEEFAIVDQRDRLLGGAGIRFARHPGDFSALGYWVRSDAQRQGIASRAVIALLSLGFSRPETRGIEILAAEDNLASRAVAEKCGGEFIGCRYGLIVLESGPVNSAIYHFQRPDATGSSPLTG</sequence>
<dbReference type="AlphaFoldDB" id="A0A1X1BUX5"/>
<dbReference type="STRING" id="472705.GCA_001743465_04507"/>
<evidence type="ECO:0000313" key="2">
    <source>
        <dbReference type="EMBL" id="ORM52255.1"/>
    </source>
</evidence>
<dbReference type="SUPFAM" id="SSF55729">
    <property type="entry name" value="Acyl-CoA N-acyltransferases (Nat)"/>
    <property type="match status" value="1"/>
</dbReference>
<dbReference type="OrthoDB" id="5292292at2"/>
<organism evidence="2 3">
    <name type="scientific">Pantoea conspicua</name>
    <dbReference type="NCBI Taxonomy" id="472705"/>
    <lineage>
        <taxon>Bacteria</taxon>
        <taxon>Pseudomonadati</taxon>
        <taxon>Pseudomonadota</taxon>
        <taxon>Gammaproteobacteria</taxon>
        <taxon>Enterobacterales</taxon>
        <taxon>Erwiniaceae</taxon>
        <taxon>Pantoea</taxon>
    </lineage>
</organism>
<dbReference type="Proteomes" id="UP000193933">
    <property type="component" value="Unassembled WGS sequence"/>
</dbReference>
<dbReference type="PANTHER" id="PTHR43441:SF10">
    <property type="entry name" value="ACETYLTRANSFERASE"/>
    <property type="match status" value="1"/>
</dbReference>
<dbReference type="GO" id="GO:0008999">
    <property type="term" value="F:protein-N-terminal-alanine acetyltransferase activity"/>
    <property type="evidence" value="ECO:0007669"/>
    <property type="project" value="TreeGrafter"/>
</dbReference>
<evidence type="ECO:0000259" key="1">
    <source>
        <dbReference type="PROSITE" id="PS51186"/>
    </source>
</evidence>
<dbReference type="RefSeq" id="WP_094121075.1">
    <property type="nucleotide sequence ID" value="NZ_MLFN01000034.1"/>
</dbReference>
<dbReference type="Pfam" id="PF13302">
    <property type="entry name" value="Acetyltransf_3"/>
    <property type="match status" value="1"/>
</dbReference>
<keyword evidence="2" id="KW-0808">Transferase</keyword>
<dbReference type="InterPro" id="IPR051908">
    <property type="entry name" value="Ribosomal_N-acetyltransferase"/>
</dbReference>
<name>A0A1X1BUX5_9GAMM</name>